<organism evidence="3 4">
    <name type="scientific">Tanacetum coccineum</name>
    <dbReference type="NCBI Taxonomy" id="301880"/>
    <lineage>
        <taxon>Eukaryota</taxon>
        <taxon>Viridiplantae</taxon>
        <taxon>Streptophyta</taxon>
        <taxon>Embryophyta</taxon>
        <taxon>Tracheophyta</taxon>
        <taxon>Spermatophyta</taxon>
        <taxon>Magnoliopsida</taxon>
        <taxon>eudicotyledons</taxon>
        <taxon>Gunneridae</taxon>
        <taxon>Pentapetalae</taxon>
        <taxon>asterids</taxon>
        <taxon>campanulids</taxon>
        <taxon>Asterales</taxon>
        <taxon>Asteraceae</taxon>
        <taxon>Asteroideae</taxon>
        <taxon>Anthemideae</taxon>
        <taxon>Anthemidinae</taxon>
        <taxon>Tanacetum</taxon>
    </lineage>
</organism>
<evidence type="ECO:0000313" key="4">
    <source>
        <dbReference type="Proteomes" id="UP001151760"/>
    </source>
</evidence>
<dbReference type="Proteomes" id="UP001151760">
    <property type="component" value="Unassembled WGS sequence"/>
</dbReference>
<accession>A0ABQ5DHE6</accession>
<dbReference type="InterPro" id="IPR036397">
    <property type="entry name" value="RNaseH_sf"/>
</dbReference>
<keyword evidence="4" id="KW-1185">Reference proteome</keyword>
<evidence type="ECO:0000256" key="1">
    <source>
        <dbReference type="SAM" id="MobiDB-lite"/>
    </source>
</evidence>
<sequence>MSNTSQVKFKKTEVEDHHRISSISNKTKSVTTCNDNLKSKTSNVNAVCATCGKYVFNSIHDACVSKFLNDVNARTKKPKVVPISTRKPKSQANKSVATPPKKTVASESTIQNSKSYYRMLYEKTSKAWKWWIEEQCQSGYKWVPKTKMKWVPKVRNDNIVQLILFIVDSGCTKHMMGNLKLLCNFIKKYLDLEVAFWKSTCFVRDLQGNALLAGNHGSDLYTISLQETTSSTQICFMAKASPTQAWLWHRRLSHLNFDYINLLSKKDVVIGLPKLKYVKDQLYDYARYTWTLFLRSKDETPEVLKDFLMMIQQNLQAPIIFVRTNRGIEFLNKTLNAFFKEEGIEHQTSTPRTPEQNDIVNRRNRTLVEAA</sequence>
<feature type="region of interest" description="Disordered" evidence="1">
    <location>
        <begin position="79"/>
        <end position="100"/>
    </location>
</feature>
<proteinExistence type="predicted"/>
<dbReference type="InterPro" id="IPR025724">
    <property type="entry name" value="GAG-pre-integrase_dom"/>
</dbReference>
<name>A0ABQ5DHE6_9ASTR</name>
<feature type="domain" description="Integrase catalytic" evidence="2">
    <location>
        <begin position="238"/>
        <end position="371"/>
    </location>
</feature>
<dbReference type="SUPFAM" id="SSF53098">
    <property type="entry name" value="Ribonuclease H-like"/>
    <property type="match status" value="1"/>
</dbReference>
<dbReference type="InterPro" id="IPR039537">
    <property type="entry name" value="Retrotran_Ty1/copia-like"/>
</dbReference>
<dbReference type="InterPro" id="IPR001584">
    <property type="entry name" value="Integrase_cat-core"/>
</dbReference>
<protein>
    <submittedName>
        <fullName evidence="3">Retrovirus-related pol polyprotein from transposon TNT 1-94</fullName>
    </submittedName>
</protein>
<reference evidence="3" key="1">
    <citation type="journal article" date="2022" name="Int. J. Mol. Sci.">
        <title>Draft Genome of Tanacetum Coccineum: Genomic Comparison of Closely Related Tanacetum-Family Plants.</title>
        <authorList>
            <person name="Yamashiro T."/>
            <person name="Shiraishi A."/>
            <person name="Nakayama K."/>
            <person name="Satake H."/>
        </authorList>
    </citation>
    <scope>NUCLEOTIDE SEQUENCE</scope>
</reference>
<dbReference type="Gene3D" id="3.30.420.10">
    <property type="entry name" value="Ribonuclease H-like superfamily/Ribonuclease H"/>
    <property type="match status" value="1"/>
</dbReference>
<comment type="caution">
    <text evidence="3">The sequence shown here is derived from an EMBL/GenBank/DDBJ whole genome shotgun (WGS) entry which is preliminary data.</text>
</comment>
<dbReference type="Pfam" id="PF13976">
    <property type="entry name" value="gag_pre-integrs"/>
    <property type="match status" value="1"/>
</dbReference>
<gene>
    <name evidence="3" type="ORF">Tco_0926913</name>
</gene>
<dbReference type="PANTHER" id="PTHR42648:SF18">
    <property type="entry name" value="RETROTRANSPOSON, UNCLASSIFIED-LIKE PROTEIN"/>
    <property type="match status" value="1"/>
</dbReference>
<evidence type="ECO:0000259" key="2">
    <source>
        <dbReference type="PROSITE" id="PS50994"/>
    </source>
</evidence>
<dbReference type="EMBL" id="BQNB010015143">
    <property type="protein sequence ID" value="GJT36494.1"/>
    <property type="molecule type" value="Genomic_DNA"/>
</dbReference>
<dbReference type="PANTHER" id="PTHR42648">
    <property type="entry name" value="TRANSPOSASE, PUTATIVE-RELATED"/>
    <property type="match status" value="1"/>
</dbReference>
<dbReference type="PROSITE" id="PS50994">
    <property type="entry name" value="INTEGRASE"/>
    <property type="match status" value="1"/>
</dbReference>
<dbReference type="InterPro" id="IPR012337">
    <property type="entry name" value="RNaseH-like_sf"/>
</dbReference>
<evidence type="ECO:0000313" key="3">
    <source>
        <dbReference type="EMBL" id="GJT36494.1"/>
    </source>
</evidence>
<reference evidence="3" key="2">
    <citation type="submission" date="2022-01" db="EMBL/GenBank/DDBJ databases">
        <authorList>
            <person name="Yamashiro T."/>
            <person name="Shiraishi A."/>
            <person name="Satake H."/>
            <person name="Nakayama K."/>
        </authorList>
    </citation>
    <scope>NUCLEOTIDE SEQUENCE</scope>
</reference>